<dbReference type="Pfam" id="PF00338">
    <property type="entry name" value="Ribosomal_S10"/>
    <property type="match status" value="1"/>
</dbReference>
<evidence type="ECO:0000256" key="8">
    <source>
        <dbReference type="ARBA" id="ARBA00084068"/>
    </source>
</evidence>
<proteinExistence type="inferred from homology"/>
<evidence type="ECO:0000256" key="2">
    <source>
        <dbReference type="ARBA" id="ARBA00022946"/>
    </source>
</evidence>
<accession>A0A8C5S6Q0</accession>
<dbReference type="InterPro" id="IPR036838">
    <property type="entry name" value="Ribosomal_uS10_dom_sf"/>
</dbReference>
<dbReference type="Ensembl" id="ENSLLTT00000013518.1">
    <property type="protein sequence ID" value="ENSLLTP00000013015.1"/>
    <property type="gene ID" value="ENSLLTG00000009945.1"/>
</dbReference>
<evidence type="ECO:0000256" key="6">
    <source>
        <dbReference type="ARBA" id="ARBA00061445"/>
    </source>
</evidence>
<organism evidence="10 11">
    <name type="scientific">Laticauda laticaudata</name>
    <name type="common">Blue-ringed sea krait</name>
    <name type="synonym">Blue-lipped sea krait</name>
    <dbReference type="NCBI Taxonomy" id="8630"/>
    <lineage>
        <taxon>Eukaryota</taxon>
        <taxon>Metazoa</taxon>
        <taxon>Chordata</taxon>
        <taxon>Craniata</taxon>
        <taxon>Vertebrata</taxon>
        <taxon>Euteleostomi</taxon>
        <taxon>Lepidosauria</taxon>
        <taxon>Squamata</taxon>
        <taxon>Bifurcata</taxon>
        <taxon>Unidentata</taxon>
        <taxon>Episquamata</taxon>
        <taxon>Toxicofera</taxon>
        <taxon>Serpentes</taxon>
        <taxon>Colubroidea</taxon>
        <taxon>Elapidae</taxon>
        <taxon>Laticaudinae</taxon>
        <taxon>Laticauda</taxon>
    </lineage>
</organism>
<dbReference type="PANTHER" id="PTHR13473">
    <property type="entry name" value="MITOCHONDRIAL RIBOSOMAL PROTEIN L48"/>
    <property type="match status" value="1"/>
</dbReference>
<dbReference type="InterPro" id="IPR027486">
    <property type="entry name" value="Ribosomal_uS10_dom"/>
</dbReference>
<protein>
    <recommendedName>
        <fullName evidence="7">Large ribosomal subunit protein mL48</fullName>
    </recommendedName>
    <alternativeName>
        <fullName evidence="8">39S ribosomal protein L48, mitochondrial</fullName>
    </alternativeName>
</protein>
<reference evidence="10" key="2">
    <citation type="submission" date="2025-09" db="UniProtKB">
        <authorList>
            <consortium name="Ensembl"/>
        </authorList>
    </citation>
    <scope>IDENTIFICATION</scope>
</reference>
<dbReference type="GeneTree" id="ENSGT00390000012955"/>
<reference evidence="10" key="1">
    <citation type="submission" date="2025-08" db="UniProtKB">
        <authorList>
            <consortium name="Ensembl"/>
        </authorList>
    </citation>
    <scope>IDENTIFICATION</scope>
</reference>
<keyword evidence="3" id="KW-0689">Ribosomal protein</keyword>
<keyword evidence="11" id="KW-1185">Reference proteome</keyword>
<name>A0A8C5S6Q0_LATLA</name>
<dbReference type="GO" id="GO:0005762">
    <property type="term" value="C:mitochondrial large ribosomal subunit"/>
    <property type="evidence" value="ECO:0007669"/>
    <property type="project" value="Ensembl"/>
</dbReference>
<dbReference type="Proteomes" id="UP000694406">
    <property type="component" value="Unplaced"/>
</dbReference>
<evidence type="ECO:0000256" key="5">
    <source>
        <dbReference type="ARBA" id="ARBA00023274"/>
    </source>
</evidence>
<gene>
    <name evidence="10" type="primary">MRPL48</name>
</gene>
<evidence type="ECO:0000259" key="9">
    <source>
        <dbReference type="SMART" id="SM01403"/>
    </source>
</evidence>
<dbReference type="InterPro" id="IPR027487">
    <property type="entry name" value="Ribosomal_mL48"/>
</dbReference>
<evidence type="ECO:0000313" key="11">
    <source>
        <dbReference type="Proteomes" id="UP000694406"/>
    </source>
</evidence>
<sequence length="246" mass="27943">MSAALGKVFSLGKEGSVFFSLVFKSSRRNPVCSIESESKEKAGQLTGSWSVALGCGRNWRRAKSGWAEQDKGSLQPNFQRHYRSMPTHGIGRYRHLLPPEAPPKRKNHVEMKEIDPGTEHQYGTLNIVMTGYDICLVEHYAQYVHRLCNKLSVNVVESYAMPTKTIELVLTGEHGSKVRVDGHLTSHQRVVQIKQLTATFSPIFLEIIQNNLPEGVHLLVKEHTEEDFRIRLKVRTELDELRAKLQ</sequence>
<keyword evidence="5" id="KW-0687">Ribonucleoprotein</keyword>
<comment type="subcellular location">
    <subcellularLocation>
        <location evidence="1">Mitochondrion</location>
    </subcellularLocation>
</comment>
<dbReference type="AlphaFoldDB" id="A0A8C5S6Q0"/>
<evidence type="ECO:0000256" key="3">
    <source>
        <dbReference type="ARBA" id="ARBA00022980"/>
    </source>
</evidence>
<keyword evidence="4" id="KW-0496">Mitochondrion</keyword>
<dbReference type="Gene3D" id="3.30.70.600">
    <property type="entry name" value="Ribosomal protein S10 domain"/>
    <property type="match status" value="1"/>
</dbReference>
<keyword evidence="2" id="KW-0809">Transit peptide</keyword>
<feature type="domain" description="Small ribosomal subunit protein uS10" evidence="9">
    <location>
        <begin position="126"/>
        <end position="221"/>
    </location>
</feature>
<evidence type="ECO:0000256" key="4">
    <source>
        <dbReference type="ARBA" id="ARBA00023128"/>
    </source>
</evidence>
<dbReference type="GO" id="GO:0005743">
    <property type="term" value="C:mitochondrial inner membrane"/>
    <property type="evidence" value="ECO:0007669"/>
    <property type="project" value="UniProtKB-ARBA"/>
</dbReference>
<evidence type="ECO:0000256" key="1">
    <source>
        <dbReference type="ARBA" id="ARBA00004173"/>
    </source>
</evidence>
<dbReference type="SMART" id="SM01403">
    <property type="entry name" value="Ribosomal_S10"/>
    <property type="match status" value="1"/>
</dbReference>
<evidence type="ECO:0000313" key="10">
    <source>
        <dbReference type="Ensembl" id="ENSLLTP00000013015.1"/>
    </source>
</evidence>
<dbReference type="PANTHER" id="PTHR13473:SF0">
    <property type="entry name" value="LARGE RIBOSOMAL SUBUNIT PROTEIN ML48"/>
    <property type="match status" value="1"/>
</dbReference>
<dbReference type="SUPFAM" id="SSF54999">
    <property type="entry name" value="Ribosomal protein S10"/>
    <property type="match status" value="1"/>
</dbReference>
<dbReference type="FunFam" id="3.30.70.600:FF:000006">
    <property type="entry name" value="39S ribosomal protein L48, mitochondrial"/>
    <property type="match status" value="1"/>
</dbReference>
<comment type="similarity">
    <text evidence="6">Belongs to the mitochondrion-specific ribosomal protein mL48 family.</text>
</comment>
<evidence type="ECO:0000256" key="7">
    <source>
        <dbReference type="ARBA" id="ARBA00071667"/>
    </source>
</evidence>